<comment type="subcellular location">
    <subcellularLocation>
        <location evidence="1">Membrane</location>
        <topology evidence="1">Multi-pass membrane protein</topology>
    </subcellularLocation>
</comment>
<protein>
    <submittedName>
        <fullName evidence="6">DoxX family protein</fullName>
    </submittedName>
</protein>
<evidence type="ECO:0000256" key="4">
    <source>
        <dbReference type="ARBA" id="ARBA00023136"/>
    </source>
</evidence>
<evidence type="ECO:0000256" key="5">
    <source>
        <dbReference type="SAM" id="Phobius"/>
    </source>
</evidence>
<keyword evidence="2 5" id="KW-0812">Transmembrane</keyword>
<accession>A0ABW5KFB6</accession>
<dbReference type="Pfam" id="PF13564">
    <property type="entry name" value="DoxX_2"/>
    <property type="match status" value="1"/>
</dbReference>
<dbReference type="PIRSF" id="PIRSF030066">
    <property type="entry name" value="UCP030066"/>
    <property type="match status" value="1"/>
</dbReference>
<name>A0ABW5KFB6_9SPHI</name>
<keyword evidence="7" id="KW-1185">Reference proteome</keyword>
<dbReference type="InterPro" id="IPR016944">
    <property type="entry name" value="UCP030066"/>
</dbReference>
<proteinExistence type="predicted"/>
<keyword evidence="3 5" id="KW-1133">Transmembrane helix</keyword>
<gene>
    <name evidence="6" type="ORF">ACFSR5_03510</name>
</gene>
<feature type="transmembrane region" description="Helical" evidence="5">
    <location>
        <begin position="74"/>
        <end position="91"/>
    </location>
</feature>
<comment type="caution">
    <text evidence="6">The sequence shown here is derived from an EMBL/GenBank/DDBJ whole genome shotgun (WGS) entry which is preliminary data.</text>
</comment>
<dbReference type="InterPro" id="IPR032808">
    <property type="entry name" value="DoxX"/>
</dbReference>
<evidence type="ECO:0000256" key="2">
    <source>
        <dbReference type="ARBA" id="ARBA00022692"/>
    </source>
</evidence>
<sequence length="140" mass="15651">MKKNKIIFWVATVILILWEGVMPLATMLFAPQFVNAGTKPLGYPDYFAYTLIICKVLGVIAISLPSLPNRIKEWAYAGLTFNLIFAFISHACVDKNIGFMVMPLVVLGILILSYRYRDYAAVQNDKKHPNADLIDPAGTL</sequence>
<dbReference type="EMBL" id="JBHULR010000003">
    <property type="protein sequence ID" value="MFD2546710.1"/>
    <property type="molecule type" value="Genomic_DNA"/>
</dbReference>
<feature type="transmembrane region" description="Helical" evidence="5">
    <location>
        <begin position="97"/>
        <end position="116"/>
    </location>
</feature>
<evidence type="ECO:0000313" key="7">
    <source>
        <dbReference type="Proteomes" id="UP001597545"/>
    </source>
</evidence>
<reference evidence="7" key="1">
    <citation type="journal article" date="2019" name="Int. J. Syst. Evol. Microbiol.">
        <title>The Global Catalogue of Microorganisms (GCM) 10K type strain sequencing project: providing services to taxonomists for standard genome sequencing and annotation.</title>
        <authorList>
            <consortium name="The Broad Institute Genomics Platform"/>
            <consortium name="The Broad Institute Genome Sequencing Center for Infectious Disease"/>
            <person name="Wu L."/>
            <person name="Ma J."/>
        </authorList>
    </citation>
    <scope>NUCLEOTIDE SEQUENCE [LARGE SCALE GENOMIC DNA]</scope>
    <source>
        <strain evidence="7">KCTC 42662</strain>
    </source>
</reference>
<feature type="transmembrane region" description="Helical" evidence="5">
    <location>
        <begin position="46"/>
        <end position="67"/>
    </location>
</feature>
<keyword evidence="4 5" id="KW-0472">Membrane</keyword>
<evidence type="ECO:0000256" key="3">
    <source>
        <dbReference type="ARBA" id="ARBA00022989"/>
    </source>
</evidence>
<dbReference type="RefSeq" id="WP_380900772.1">
    <property type="nucleotide sequence ID" value="NZ_JBHUEG010000007.1"/>
</dbReference>
<evidence type="ECO:0000313" key="6">
    <source>
        <dbReference type="EMBL" id="MFD2546710.1"/>
    </source>
</evidence>
<evidence type="ECO:0000256" key="1">
    <source>
        <dbReference type="ARBA" id="ARBA00004141"/>
    </source>
</evidence>
<organism evidence="6 7">
    <name type="scientific">Sphingobacterium suaedae</name>
    <dbReference type="NCBI Taxonomy" id="1686402"/>
    <lineage>
        <taxon>Bacteria</taxon>
        <taxon>Pseudomonadati</taxon>
        <taxon>Bacteroidota</taxon>
        <taxon>Sphingobacteriia</taxon>
        <taxon>Sphingobacteriales</taxon>
        <taxon>Sphingobacteriaceae</taxon>
        <taxon>Sphingobacterium</taxon>
    </lineage>
</organism>
<dbReference type="Proteomes" id="UP001597545">
    <property type="component" value="Unassembled WGS sequence"/>
</dbReference>